<protein>
    <submittedName>
        <fullName evidence="1">Uncharacterized protein</fullName>
    </submittedName>
</protein>
<sequence>MSFRRSHPLPQGTTSEQKKFYYHEAKLSFFVTGVDEWLWTSYCYVDTYFDNTQHWEQYLATNMDPSTGAGHSFQFPMWNPREYFLSTLERRVTQATREWTTLVNIFDSRMTTYVRPLLPRVTRAKKFKAYVELQERELQSIFMDDPHFTHTKMLTSIVSAVRSFRDAISLTLEAWHTFEQGQIQHLHTTGSEALRARWERYLATVQGNMSELGSLRSLLAHKLDLFNGLRDGVSYYTIASIFADSISWSMLPH</sequence>
<dbReference type="EMBL" id="AHHD01000285">
    <property type="protein sequence ID" value="EKG16112.1"/>
    <property type="molecule type" value="Genomic_DNA"/>
</dbReference>
<comment type="caution">
    <text evidence="1">The sequence shown here is derived from an EMBL/GenBank/DDBJ whole genome shotgun (WGS) entry which is preliminary data.</text>
</comment>
<reference evidence="1 2" key="1">
    <citation type="journal article" date="2012" name="BMC Genomics">
        <title>Tools to kill: Genome of one of the most destructive plant pathogenic fungi Macrophomina phaseolina.</title>
        <authorList>
            <person name="Islam M.S."/>
            <person name="Haque M.S."/>
            <person name="Islam M.M."/>
            <person name="Emdad E.M."/>
            <person name="Halim A."/>
            <person name="Hossen Q.M.M."/>
            <person name="Hossain M.Z."/>
            <person name="Ahmed B."/>
            <person name="Rahim S."/>
            <person name="Rahman M.S."/>
            <person name="Alam M.M."/>
            <person name="Hou S."/>
            <person name="Wan X."/>
            <person name="Saito J.A."/>
            <person name="Alam M."/>
        </authorList>
    </citation>
    <scope>NUCLEOTIDE SEQUENCE [LARGE SCALE GENOMIC DNA]</scope>
    <source>
        <strain evidence="1 2">MS6</strain>
    </source>
</reference>
<dbReference type="eggNOG" id="ENOG502SVBB">
    <property type="taxonomic scope" value="Eukaryota"/>
</dbReference>
<proteinExistence type="predicted"/>
<dbReference type="HOGENOM" id="CLU_1098665_0_0_1"/>
<gene>
    <name evidence="1" type="ORF">MPH_06678</name>
</gene>
<evidence type="ECO:0000313" key="1">
    <source>
        <dbReference type="EMBL" id="EKG16112.1"/>
    </source>
</evidence>
<dbReference type="VEuPathDB" id="FungiDB:MPH_06678"/>
<organism evidence="1 2">
    <name type="scientific">Macrophomina phaseolina (strain MS6)</name>
    <name type="common">Charcoal rot fungus</name>
    <dbReference type="NCBI Taxonomy" id="1126212"/>
    <lineage>
        <taxon>Eukaryota</taxon>
        <taxon>Fungi</taxon>
        <taxon>Dikarya</taxon>
        <taxon>Ascomycota</taxon>
        <taxon>Pezizomycotina</taxon>
        <taxon>Dothideomycetes</taxon>
        <taxon>Dothideomycetes incertae sedis</taxon>
        <taxon>Botryosphaeriales</taxon>
        <taxon>Botryosphaeriaceae</taxon>
        <taxon>Macrophomina</taxon>
    </lineage>
</organism>
<dbReference type="STRING" id="1126212.K2RTU3"/>
<dbReference type="InParanoid" id="K2RTU3"/>
<dbReference type="AlphaFoldDB" id="K2RTU3"/>
<evidence type="ECO:0000313" key="2">
    <source>
        <dbReference type="Proteomes" id="UP000007129"/>
    </source>
</evidence>
<dbReference type="OrthoDB" id="5428055at2759"/>
<name>K2RTU3_MACPH</name>
<dbReference type="Proteomes" id="UP000007129">
    <property type="component" value="Unassembled WGS sequence"/>
</dbReference>
<accession>K2RTU3</accession>